<dbReference type="RefSeq" id="WP_281806459.1">
    <property type="nucleotide sequence ID" value="NZ_BSEC01000004.1"/>
</dbReference>
<keyword evidence="2" id="KW-1185">Reference proteome</keyword>
<accession>A0A9W6LUI3</accession>
<dbReference type="AlphaFoldDB" id="A0A9W6LUI3"/>
<proteinExistence type="predicted"/>
<protein>
    <submittedName>
        <fullName evidence="1">Uncharacterized protein</fullName>
    </submittedName>
</protein>
<sequence length="98" mass="10913">MARIVVEDHSGLIWRGSNIDILIDGVERATLKGSIRADFVVGVGRHTIQAQSSGARSMPLHFVVTERDTFSFACVSEGLLKKALVLKQLSHKRHQDRF</sequence>
<dbReference type="EMBL" id="BSEC01000004">
    <property type="protein sequence ID" value="GLI95587.1"/>
    <property type="molecule type" value="Genomic_DNA"/>
</dbReference>
<organism evidence="1 2">
    <name type="scientific">Methylocystis echinoides</name>
    <dbReference type="NCBI Taxonomy" id="29468"/>
    <lineage>
        <taxon>Bacteria</taxon>
        <taxon>Pseudomonadati</taxon>
        <taxon>Pseudomonadota</taxon>
        <taxon>Alphaproteobacteria</taxon>
        <taxon>Hyphomicrobiales</taxon>
        <taxon>Methylocystaceae</taxon>
        <taxon>Methylocystis</taxon>
    </lineage>
</organism>
<reference evidence="1" key="1">
    <citation type="journal article" date="2023" name="Int. J. Syst. Evol. Microbiol.">
        <title>Methylocystis iwaonis sp. nov., a type II methane-oxidizing bacterium from surface soil of a rice paddy field in Japan, and emended description of the genus Methylocystis (ex Whittenbury et al. 1970) Bowman et al. 1993.</title>
        <authorList>
            <person name="Kaise H."/>
            <person name="Sawadogo J.B."/>
            <person name="Alam M.S."/>
            <person name="Ueno C."/>
            <person name="Dianou D."/>
            <person name="Shinjo R."/>
            <person name="Asakawa S."/>
        </authorList>
    </citation>
    <scope>NUCLEOTIDE SEQUENCE</scope>
    <source>
        <strain evidence="1">LMG27198</strain>
    </source>
</reference>
<evidence type="ECO:0000313" key="1">
    <source>
        <dbReference type="EMBL" id="GLI95587.1"/>
    </source>
</evidence>
<gene>
    <name evidence="1" type="ORF">LMG27198_45790</name>
</gene>
<name>A0A9W6LUI3_9HYPH</name>
<comment type="caution">
    <text evidence="1">The sequence shown here is derived from an EMBL/GenBank/DDBJ whole genome shotgun (WGS) entry which is preliminary data.</text>
</comment>
<dbReference type="Proteomes" id="UP001144323">
    <property type="component" value="Unassembled WGS sequence"/>
</dbReference>
<evidence type="ECO:0000313" key="2">
    <source>
        <dbReference type="Proteomes" id="UP001144323"/>
    </source>
</evidence>